<gene>
    <name evidence="3" type="ORF">MCUN1_000051</name>
</gene>
<dbReference type="InterPro" id="IPR005135">
    <property type="entry name" value="Endo/exonuclease/phosphatase"/>
</dbReference>
<dbReference type="EMBL" id="CP119877">
    <property type="protein sequence ID" value="WFD33238.1"/>
    <property type="molecule type" value="Genomic_DNA"/>
</dbReference>
<name>A0AAF0J4I6_9BASI</name>
<dbReference type="PANTHER" id="PTHR42834:SF1">
    <property type="entry name" value="ENDONUCLEASE_EXONUCLEASE_PHOSPHATASE FAMILY PROTEIN (AFU_ORTHOLOGUE AFUA_3G09210)"/>
    <property type="match status" value="1"/>
</dbReference>
<dbReference type="InterPro" id="IPR036691">
    <property type="entry name" value="Endo/exonu/phosph_ase_sf"/>
</dbReference>
<dbReference type="Proteomes" id="UP001219933">
    <property type="component" value="Chromosome 1"/>
</dbReference>
<keyword evidence="4" id="KW-1185">Reference proteome</keyword>
<dbReference type="Pfam" id="PF03372">
    <property type="entry name" value="Exo_endo_phos"/>
    <property type="match status" value="1"/>
</dbReference>
<dbReference type="GO" id="GO:0003824">
    <property type="term" value="F:catalytic activity"/>
    <property type="evidence" value="ECO:0007669"/>
    <property type="project" value="InterPro"/>
</dbReference>
<dbReference type="Gene3D" id="3.60.10.10">
    <property type="entry name" value="Endonuclease/exonuclease/phosphatase"/>
    <property type="match status" value="1"/>
</dbReference>
<accession>A0AAF0J4I6</accession>
<feature type="signal peptide" evidence="1">
    <location>
        <begin position="1"/>
        <end position="19"/>
    </location>
</feature>
<organism evidence="3 4">
    <name type="scientific">Malassezia cuniculi</name>
    <dbReference type="NCBI Taxonomy" id="948313"/>
    <lineage>
        <taxon>Eukaryota</taxon>
        <taxon>Fungi</taxon>
        <taxon>Dikarya</taxon>
        <taxon>Basidiomycota</taxon>
        <taxon>Ustilaginomycotina</taxon>
        <taxon>Malasseziomycetes</taxon>
        <taxon>Malasseziales</taxon>
        <taxon>Malasseziaceae</taxon>
        <taxon>Malassezia</taxon>
    </lineage>
</organism>
<proteinExistence type="predicted"/>
<evidence type="ECO:0000259" key="2">
    <source>
        <dbReference type="Pfam" id="PF03372"/>
    </source>
</evidence>
<evidence type="ECO:0000256" key="1">
    <source>
        <dbReference type="SAM" id="SignalP"/>
    </source>
</evidence>
<dbReference type="PANTHER" id="PTHR42834">
    <property type="entry name" value="ENDONUCLEASE/EXONUCLEASE/PHOSPHATASE FAMILY PROTEIN (AFU_ORTHOLOGUE AFUA_3G09210)"/>
    <property type="match status" value="1"/>
</dbReference>
<sequence length="607" mass="65540">MLLYTHIVAAAALVLSAGAVSIHDINGKRFVSDYAGKNVSDVTGIVTAKGKAGIYLRSPELSDDKRVSNGLFVSSASLGKNESIRVGHTLTLSGQMWYVDPVSSSLYTATLKTPTVQAWNKTSHSPKPLVIGKDTPAPPNVQFTSLDNGNFLATPNNQSRISEKNPELEPTKYGLDFWRSLDGELVKIETPIAISKTNQYGDVWIRGNWNSTNINKRGGLTLTAKDGNPETIKVGDILDGSKGESYSIGDRFEDIVGVVNYVHGAYFVHPLGALKKIGQANSTASFETKIKSNSKCSGITVGDYNIENLSPADPKHVSRVAAHIAKSLGGPDLLFVQEVQDNSGPTDDNVVDANKTLRALTDAISEAGGPKYSFIDVNPADNQDGGQPGGNIRQAYLYNKDVVRLAPGPIGGTEDANEVVSGPALKYKVGRISPISKAFNTTRKPLAAEWQTVDGNHTIFTVNVHFTMKGGSTPLTGNIRPPVNQGVDYRTEQAEKTAAFIAEILKQDKNASVIFAGDANEFPVAGPMVMFAKKSGLKLIDEVVGIEPNERYSYTYENNMQQLDVMYVSESIASKKPIAEHLHVNTWVTYEEQVSDHDPTVAKINVC</sequence>
<reference evidence="3" key="1">
    <citation type="submission" date="2023-03" db="EMBL/GenBank/DDBJ databases">
        <title>Mating type loci evolution in Malassezia.</title>
        <authorList>
            <person name="Coelho M.A."/>
        </authorList>
    </citation>
    <scope>NUCLEOTIDE SEQUENCE</scope>
    <source>
        <strain evidence="3">CBS 11721</strain>
    </source>
</reference>
<keyword evidence="1" id="KW-0732">Signal</keyword>
<dbReference type="SUPFAM" id="SSF56219">
    <property type="entry name" value="DNase I-like"/>
    <property type="match status" value="1"/>
</dbReference>
<evidence type="ECO:0000313" key="4">
    <source>
        <dbReference type="Proteomes" id="UP001219933"/>
    </source>
</evidence>
<feature type="chain" id="PRO_5042147385" description="Endonuclease/exonuclease/phosphatase domain-containing protein" evidence="1">
    <location>
        <begin position="20"/>
        <end position="607"/>
    </location>
</feature>
<feature type="domain" description="Endonuclease/exonuclease/phosphatase" evidence="2">
    <location>
        <begin position="304"/>
        <end position="597"/>
    </location>
</feature>
<evidence type="ECO:0000313" key="3">
    <source>
        <dbReference type="EMBL" id="WFD33238.1"/>
    </source>
</evidence>
<dbReference type="AlphaFoldDB" id="A0AAF0J4I6"/>
<protein>
    <recommendedName>
        <fullName evidence="2">Endonuclease/exonuclease/phosphatase domain-containing protein</fullName>
    </recommendedName>
</protein>